<dbReference type="OrthoDB" id="9775677at2"/>
<evidence type="ECO:0000256" key="5">
    <source>
        <dbReference type="ARBA" id="ARBA00022801"/>
    </source>
</evidence>
<dbReference type="InterPro" id="IPR018497">
    <property type="entry name" value="Peptidase_M13_C"/>
</dbReference>
<dbReference type="RefSeq" id="WP_082312935.1">
    <property type="nucleotide sequence ID" value="NZ_CP006841.1"/>
</dbReference>
<dbReference type="STRING" id="1408189.CLAC_00480"/>
<keyword evidence="12" id="KW-1185">Reference proteome</keyword>
<dbReference type="GO" id="GO:0004222">
    <property type="term" value="F:metalloendopeptidase activity"/>
    <property type="evidence" value="ECO:0007669"/>
    <property type="project" value="InterPro"/>
</dbReference>
<dbReference type="InterPro" id="IPR008753">
    <property type="entry name" value="Peptidase_M13_N"/>
</dbReference>
<evidence type="ECO:0000256" key="4">
    <source>
        <dbReference type="ARBA" id="ARBA00022723"/>
    </source>
</evidence>
<dbReference type="Gene3D" id="3.40.390.10">
    <property type="entry name" value="Collagenase (Catalytic Domain)"/>
    <property type="match status" value="1"/>
</dbReference>
<evidence type="ECO:0000256" key="2">
    <source>
        <dbReference type="ARBA" id="ARBA00007357"/>
    </source>
</evidence>
<evidence type="ECO:0000256" key="3">
    <source>
        <dbReference type="ARBA" id="ARBA00022670"/>
    </source>
</evidence>
<proteinExistence type="inferred from homology"/>
<protein>
    <submittedName>
        <fullName evidence="11">Endopeptidase</fullName>
    </submittedName>
</protein>
<evidence type="ECO:0000313" key="11">
    <source>
        <dbReference type="EMBL" id="ALA66461.1"/>
    </source>
</evidence>
<keyword evidence="6" id="KW-0862">Zinc</keyword>
<dbReference type="EMBL" id="CP006841">
    <property type="protein sequence ID" value="ALA66461.1"/>
    <property type="molecule type" value="Genomic_DNA"/>
</dbReference>
<dbReference type="GO" id="GO:0016485">
    <property type="term" value="P:protein processing"/>
    <property type="evidence" value="ECO:0007669"/>
    <property type="project" value="TreeGrafter"/>
</dbReference>
<organism evidence="11 12">
    <name type="scientific">Corynebacterium lactis RW2-5</name>
    <dbReference type="NCBI Taxonomy" id="1408189"/>
    <lineage>
        <taxon>Bacteria</taxon>
        <taxon>Bacillati</taxon>
        <taxon>Actinomycetota</taxon>
        <taxon>Actinomycetes</taxon>
        <taxon>Mycobacteriales</taxon>
        <taxon>Corynebacteriaceae</taxon>
        <taxon>Corynebacterium</taxon>
    </lineage>
</organism>
<evidence type="ECO:0000256" key="8">
    <source>
        <dbReference type="SAM" id="MobiDB-lite"/>
    </source>
</evidence>
<feature type="region of interest" description="Disordered" evidence="8">
    <location>
        <begin position="1"/>
        <end position="22"/>
    </location>
</feature>
<dbReference type="GO" id="GO:0046872">
    <property type="term" value="F:metal ion binding"/>
    <property type="evidence" value="ECO:0007669"/>
    <property type="project" value="UniProtKB-KW"/>
</dbReference>
<evidence type="ECO:0000259" key="9">
    <source>
        <dbReference type="Pfam" id="PF01431"/>
    </source>
</evidence>
<evidence type="ECO:0000259" key="10">
    <source>
        <dbReference type="Pfam" id="PF05649"/>
    </source>
</evidence>
<name>A0A0K2GYA6_9CORY</name>
<dbReference type="InterPro" id="IPR024079">
    <property type="entry name" value="MetalloPept_cat_dom_sf"/>
</dbReference>
<sequence length="691" mass="76182">MTNHSDSFSASRPSSAPRPQDDLYRAINGSWIDQHVIPADRAIDGAFHKLRDDSEEAVRDLITTAAESEPDSKVARLYNAFMDEKAIDAAGATPLASDIELLTSAKDAHELALALGRLDRLGVGGPLGYWVEKDSTSEEAALYLLQSGLGLPDEAYYREPGHADTLAAYENHVAAMFSLLADDPSLTNLLEPFGLAPQAEGDADGVVTDAASDAAARVLTVEKSLAAGHWDVVSTRDALKTYNKTAIADLPAGFPVADWLAATGVNEINENKIDTVIAMMPSYFEHLGKVWQDTKLEDLRLWALWLILHQRAAYLSSDFSAENFNFYGRILQGSTEQRARWKRAVAFVESAVGHDVGKLYVAKHFPPEYKEQMLELVDYLLAAYRERISALPWMTDATRERALEKLSQFKAKIGYPDTWRDYSAMKLGETLMDDVRAASAFAHNREVAKLGRPADRDEWHATPQTVNAFYNPVVNDITFPAAILKPPFFSPDATPAENFGAIGAVIGHEIGHGFDDQGSQYDGHGNLNQWWTDEDRTAFEKLTSALVDQYSGLVPTVLREAAEVEATEGASASQDLPGVNGEFTLGENIGDLGGLGIAVVAFRRFLAERGSELGLTDTPETYRGMFEQWALVWRSKIRPELQRQYLAIDPHSPAEFRCNVIASNIEEFHAAFGTEPGDGMWRAPEDRVIIW</sequence>
<dbReference type="GO" id="GO:0005886">
    <property type="term" value="C:plasma membrane"/>
    <property type="evidence" value="ECO:0007669"/>
    <property type="project" value="TreeGrafter"/>
</dbReference>
<dbReference type="Pfam" id="PF01431">
    <property type="entry name" value="Peptidase_M13"/>
    <property type="match status" value="1"/>
</dbReference>
<feature type="domain" description="Peptidase M13 N-terminal" evidence="10">
    <location>
        <begin position="19"/>
        <end position="416"/>
    </location>
</feature>
<dbReference type="AlphaFoldDB" id="A0A0K2GYA6"/>
<dbReference type="InterPro" id="IPR000718">
    <property type="entry name" value="Peptidase_M13"/>
</dbReference>
<evidence type="ECO:0000256" key="6">
    <source>
        <dbReference type="ARBA" id="ARBA00022833"/>
    </source>
</evidence>
<accession>A0A0K2GYA6</accession>
<keyword evidence="3" id="KW-0645">Protease</keyword>
<feature type="domain" description="Peptidase M13 C-terminal" evidence="9">
    <location>
        <begin position="467"/>
        <end position="688"/>
    </location>
</feature>
<dbReference type="Gene3D" id="1.10.1380.10">
    <property type="entry name" value="Neutral endopeptidase , domain2"/>
    <property type="match status" value="1"/>
</dbReference>
<dbReference type="InterPro" id="IPR042089">
    <property type="entry name" value="Peptidase_M13_dom_2"/>
</dbReference>
<dbReference type="PANTHER" id="PTHR11733:SF167">
    <property type="entry name" value="FI17812P1-RELATED"/>
    <property type="match status" value="1"/>
</dbReference>
<dbReference type="PROSITE" id="PS51885">
    <property type="entry name" value="NEPRILYSIN"/>
    <property type="match status" value="1"/>
</dbReference>
<dbReference type="Proteomes" id="UP000058446">
    <property type="component" value="Chromosome"/>
</dbReference>
<evidence type="ECO:0000256" key="7">
    <source>
        <dbReference type="ARBA" id="ARBA00023049"/>
    </source>
</evidence>
<feature type="compositionally biased region" description="Low complexity" evidence="8">
    <location>
        <begin position="1"/>
        <end position="18"/>
    </location>
</feature>
<comment type="cofactor">
    <cofactor evidence="1">
        <name>Zn(2+)</name>
        <dbReference type="ChEBI" id="CHEBI:29105"/>
    </cofactor>
</comment>
<dbReference type="PATRIC" id="fig|1408189.4.peg.99"/>
<dbReference type="SUPFAM" id="SSF55486">
    <property type="entry name" value="Metalloproteases ('zincins'), catalytic domain"/>
    <property type="match status" value="1"/>
</dbReference>
<dbReference type="KEGG" id="clw:CLAC_00480"/>
<evidence type="ECO:0000313" key="12">
    <source>
        <dbReference type="Proteomes" id="UP000058446"/>
    </source>
</evidence>
<gene>
    <name evidence="11" type="ORF">CLAC_00480</name>
</gene>
<keyword evidence="5" id="KW-0378">Hydrolase</keyword>
<dbReference type="PRINTS" id="PR00786">
    <property type="entry name" value="NEPRILYSIN"/>
</dbReference>
<keyword evidence="7" id="KW-0482">Metalloprotease</keyword>
<dbReference type="CDD" id="cd08662">
    <property type="entry name" value="M13"/>
    <property type="match status" value="1"/>
</dbReference>
<reference evidence="11 12" key="1">
    <citation type="submission" date="2013-10" db="EMBL/GenBank/DDBJ databases">
        <title>Complete genome sequence of Corynebacterium lactis DSM 45799(T), isolated from raw cow milk.</title>
        <authorList>
            <person name="Ruckert C."/>
            <person name="Albersmeier A."/>
            <person name="Lipski A."/>
            <person name="Kalinowski J."/>
        </authorList>
    </citation>
    <scope>NUCLEOTIDE SEQUENCE [LARGE SCALE GENOMIC DNA]</scope>
    <source>
        <strain evidence="11 12">RW2-5</strain>
    </source>
</reference>
<dbReference type="Pfam" id="PF05649">
    <property type="entry name" value="Peptidase_M13_N"/>
    <property type="match status" value="1"/>
</dbReference>
<comment type="similarity">
    <text evidence="2">Belongs to the peptidase M13 family.</text>
</comment>
<dbReference type="PANTHER" id="PTHR11733">
    <property type="entry name" value="ZINC METALLOPROTEASE FAMILY M13 NEPRILYSIN-RELATED"/>
    <property type="match status" value="1"/>
</dbReference>
<evidence type="ECO:0000256" key="1">
    <source>
        <dbReference type="ARBA" id="ARBA00001947"/>
    </source>
</evidence>
<keyword evidence="4" id="KW-0479">Metal-binding</keyword>